<name>A0A931C319_9ACTN</name>
<dbReference type="Proteomes" id="UP000598146">
    <property type="component" value="Unassembled WGS sequence"/>
</dbReference>
<dbReference type="EMBL" id="JADQTO010000001">
    <property type="protein sequence ID" value="MBG0560196.1"/>
    <property type="molecule type" value="Genomic_DNA"/>
</dbReference>
<dbReference type="AlphaFoldDB" id="A0A931C319"/>
<sequence length="1005" mass="103688">MFALVFGAVRTRAAQVLTILVLTALAAAVAAAGPWYAFAAVGEAATAYLEVAPPAQRTVSVQSRIETQGKAEAELAEFTDQVVSGLPAGLGDGLAGMAGPVSVRTGPASTSMPVAYRDGFCEHVRLTGSCPAARGEIAISHEAAQRLGIRAGEVLSIVTTTASGRLDMRVVALYALVDPGGTYWANRLFRPEATLDPAFTTVDTFTHRQLWVPTMAYDVVVPDAMLRGDGGRDFVAEIDAADLRLGQVQLRMGTQARPLHQAITNDRYTILTGVLTAGVQMLILTWFAVGLAGWFTLRERRADAALLKLRGVSRFGMLRLAWGQHLVPLILGVLAGVPAGYLLARGLAGPVTVAPDREAALVFCAAAVAAVLFGSLAVLAAVEATVLGRPVSALLTRAGSIRGAWRPAVVDVLLMVIAAAAVYQARTTGAGYGLGPAAPALVALAVGLLAARLLSRAAARGGGAALRAGRLRTGLTALRFSRAPGTDRVFALLVVAVALFTTAAGGWRAESGSRADRSIADLGAERVLTVEAINRTALLHAVRGVDPGGREAMAAVWNRGNVQEVLEVDTARLAAVTTWRPEYGPASRFPDAVAEDTRPPMPLVTEDSLTLRVRREGPAVALALQLQHEGTGLPVTAGFGMLPAGEHTVTVPVSGCTEAPGCRIVRWELTTPPDRNRRIDPPPPGASATVLRLGQGGTDTGVLDAALLGDISRWRAATTGAALDVTAADGTLRLAADSNPTEVIRPGAEAWTSDTLPMPALLAGPAPEDWLDTEPTLMAYGEALPLRVLDQVAALPVVGRGGLMIDLDAARRFAAESDPGGEYQVWLAPGARPGIVADLTAAGLTVTGDATAAGYADRLGAQGPAVVVRFALVAGVAALLLAAAMLAVAVTVDRRSLAEQLAALRVQGLTRRTAVGTGYAGTVALVLAGLLGGVLAGLLAVALTDWTVPPFTDGWAVLAPPGPLDAAAVALAALGSLVVLGLAAWLALAPLIRGMHEGHTRGEGR</sequence>
<feature type="transmembrane region" description="Helical" evidence="1">
    <location>
        <begin position="913"/>
        <end position="946"/>
    </location>
</feature>
<organism evidence="3 4">
    <name type="scientific">Actinoplanes aureus</name>
    <dbReference type="NCBI Taxonomy" id="2792083"/>
    <lineage>
        <taxon>Bacteria</taxon>
        <taxon>Bacillati</taxon>
        <taxon>Actinomycetota</taxon>
        <taxon>Actinomycetes</taxon>
        <taxon>Micromonosporales</taxon>
        <taxon>Micromonosporaceae</taxon>
        <taxon>Actinoplanes</taxon>
    </lineage>
</organism>
<keyword evidence="1" id="KW-1133">Transmembrane helix</keyword>
<feature type="chain" id="PRO_5037669490" evidence="2">
    <location>
        <begin position="40"/>
        <end position="1005"/>
    </location>
</feature>
<dbReference type="RefSeq" id="WP_196412001.1">
    <property type="nucleotide sequence ID" value="NZ_JADQTO010000001.1"/>
</dbReference>
<feature type="transmembrane region" description="Helical" evidence="1">
    <location>
        <begin position="359"/>
        <end position="382"/>
    </location>
</feature>
<protein>
    <submittedName>
        <fullName evidence="3">ABC transporter permease</fullName>
    </submittedName>
</protein>
<keyword evidence="2" id="KW-0732">Signal</keyword>
<feature type="transmembrane region" description="Helical" evidence="1">
    <location>
        <begin position="870"/>
        <end position="892"/>
    </location>
</feature>
<feature type="transmembrane region" description="Helical" evidence="1">
    <location>
        <begin position="318"/>
        <end position="339"/>
    </location>
</feature>
<gene>
    <name evidence="3" type="ORF">I4J89_01785</name>
</gene>
<keyword evidence="1" id="KW-0472">Membrane</keyword>
<feature type="transmembrane region" description="Helical" evidence="1">
    <location>
        <begin position="966"/>
        <end position="992"/>
    </location>
</feature>
<feature type="transmembrane region" description="Helical" evidence="1">
    <location>
        <begin position="403"/>
        <end position="423"/>
    </location>
</feature>
<accession>A0A931C319</accession>
<keyword evidence="1" id="KW-0812">Transmembrane</keyword>
<feature type="transmembrane region" description="Helical" evidence="1">
    <location>
        <begin position="429"/>
        <end position="451"/>
    </location>
</feature>
<feature type="transmembrane region" description="Helical" evidence="1">
    <location>
        <begin position="268"/>
        <end position="297"/>
    </location>
</feature>
<evidence type="ECO:0000313" key="4">
    <source>
        <dbReference type="Proteomes" id="UP000598146"/>
    </source>
</evidence>
<reference evidence="3" key="1">
    <citation type="submission" date="2020-11" db="EMBL/GenBank/DDBJ databases">
        <title>Isolation and identification of active actinomycetes.</title>
        <authorList>
            <person name="Sun X."/>
        </authorList>
    </citation>
    <scope>NUCLEOTIDE SEQUENCE</scope>
    <source>
        <strain evidence="3">NEAU-A11</strain>
    </source>
</reference>
<evidence type="ECO:0000313" key="3">
    <source>
        <dbReference type="EMBL" id="MBG0560196.1"/>
    </source>
</evidence>
<proteinExistence type="predicted"/>
<feature type="signal peptide" evidence="2">
    <location>
        <begin position="1"/>
        <end position="39"/>
    </location>
</feature>
<comment type="caution">
    <text evidence="3">The sequence shown here is derived from an EMBL/GenBank/DDBJ whole genome shotgun (WGS) entry which is preliminary data.</text>
</comment>
<keyword evidence="4" id="KW-1185">Reference proteome</keyword>
<evidence type="ECO:0000256" key="2">
    <source>
        <dbReference type="SAM" id="SignalP"/>
    </source>
</evidence>
<feature type="transmembrane region" description="Helical" evidence="1">
    <location>
        <begin position="489"/>
        <end position="507"/>
    </location>
</feature>
<evidence type="ECO:0000256" key="1">
    <source>
        <dbReference type="SAM" id="Phobius"/>
    </source>
</evidence>